<dbReference type="KEGG" id="cthd:CDO33_11900"/>
<organism evidence="1 2">
    <name type="scientific">Clostridium thermosuccinogenes</name>
    <dbReference type="NCBI Taxonomy" id="84032"/>
    <lineage>
        <taxon>Bacteria</taxon>
        <taxon>Bacillati</taxon>
        <taxon>Bacillota</taxon>
        <taxon>Clostridia</taxon>
        <taxon>Eubacteriales</taxon>
        <taxon>Clostridiaceae</taxon>
        <taxon>Clostridium</taxon>
    </lineage>
</organism>
<dbReference type="InterPro" id="IPR038071">
    <property type="entry name" value="UROD/MetE-like_sf"/>
</dbReference>
<sequence length="337" mass="39180">MKQETWSILNDPDLLQKRNEWFDKLKLLYEGKLENQILYLNGIYGYSSTNPYEEPEKWLDEALDDLAQYAEKLTDKNIFRPLCIEFGPYGVHFIDKIFGARIYFDQTSRQWYSEYIESPIGELQYPDLARNETWNLAKRIAIAFIERKVTVPLFGLPTIASVLNIAVNLYGQRFLEELCLAPDKAKHDMDIINKLLVDIHRWYLQHMPLYQLQPVISGHRTQPPGFGQLCGCTTQLISPDMYRELIAPFDSELLSVYPHGGMIHLCGRHTQHIPIWKEMKPLRAVQLNDRAAEDLEAYFNGLREDQIIYLNPTDTMTADRAIKITGGKRLVLVTEIR</sequence>
<dbReference type="Proteomes" id="UP000236151">
    <property type="component" value="Unassembled WGS sequence"/>
</dbReference>
<evidence type="ECO:0000313" key="2">
    <source>
        <dbReference type="Proteomes" id="UP000236151"/>
    </source>
</evidence>
<dbReference type="RefSeq" id="WP_103081807.1">
    <property type="nucleotide sequence ID" value="NZ_CP021850.1"/>
</dbReference>
<dbReference type="OrthoDB" id="2086323at2"/>
<evidence type="ECO:0008006" key="3">
    <source>
        <dbReference type="Google" id="ProtNLM"/>
    </source>
</evidence>
<dbReference type="AlphaFoldDB" id="A0A2K2F0D5"/>
<accession>A0A2K2F0D5</accession>
<reference evidence="1 2" key="1">
    <citation type="submission" date="2017-06" db="EMBL/GenBank/DDBJ databases">
        <title>Investigating the central metabolism of Clostridium thermosuccinogenes.</title>
        <authorList>
            <person name="Koendjbiharie J.G."/>
            <person name="van Kranenburg R."/>
        </authorList>
    </citation>
    <scope>NUCLEOTIDE SEQUENCE [LARGE SCALE GENOMIC DNA]</scope>
    <source>
        <strain evidence="1 2">DSM 5806</strain>
    </source>
</reference>
<comment type="caution">
    <text evidence="1">The sequence shown here is derived from an EMBL/GenBank/DDBJ whole genome shotgun (WGS) entry which is preliminary data.</text>
</comment>
<protein>
    <recommendedName>
        <fullName evidence="3">Uroporphyrinogen decarboxylase (URO-D) domain-containing protein</fullName>
    </recommendedName>
</protein>
<name>A0A2K2F0D5_9CLOT</name>
<dbReference type="EMBL" id="NIOJ01000027">
    <property type="protein sequence ID" value="PNT98485.1"/>
    <property type="molecule type" value="Genomic_DNA"/>
</dbReference>
<dbReference type="Gene3D" id="3.20.20.210">
    <property type="match status" value="1"/>
</dbReference>
<proteinExistence type="predicted"/>
<gene>
    <name evidence="1" type="ORF">CDQ84_11065</name>
</gene>
<evidence type="ECO:0000313" key="1">
    <source>
        <dbReference type="EMBL" id="PNT98485.1"/>
    </source>
</evidence>
<keyword evidence="2" id="KW-1185">Reference proteome</keyword>